<dbReference type="Gene3D" id="3.40.50.300">
    <property type="entry name" value="P-loop containing nucleotide triphosphate hydrolases"/>
    <property type="match status" value="1"/>
</dbReference>
<evidence type="ECO:0000313" key="3">
    <source>
        <dbReference type="EMBL" id="SVC34222.1"/>
    </source>
</evidence>
<dbReference type="InterPro" id="IPR027417">
    <property type="entry name" value="P-loop_NTPase"/>
</dbReference>
<dbReference type="PANTHER" id="PTHR43788:SF6">
    <property type="entry name" value="DNA HELICASE B"/>
    <property type="match status" value="1"/>
</dbReference>
<accession>A0A382LGK6</accession>
<dbReference type="AlphaFoldDB" id="A0A382LGK6"/>
<evidence type="ECO:0000256" key="2">
    <source>
        <dbReference type="ARBA" id="ARBA00022840"/>
    </source>
</evidence>
<evidence type="ECO:0008006" key="4">
    <source>
        <dbReference type="Google" id="ProtNLM"/>
    </source>
</evidence>
<dbReference type="EMBL" id="UINC01086091">
    <property type="protein sequence ID" value="SVC34222.1"/>
    <property type="molecule type" value="Genomic_DNA"/>
</dbReference>
<dbReference type="GO" id="GO:0005524">
    <property type="term" value="F:ATP binding"/>
    <property type="evidence" value="ECO:0007669"/>
    <property type="project" value="UniProtKB-KW"/>
</dbReference>
<dbReference type="Pfam" id="PF13604">
    <property type="entry name" value="AAA_30"/>
    <property type="match status" value="1"/>
</dbReference>
<proteinExistence type="predicted"/>
<organism evidence="3">
    <name type="scientific">marine metagenome</name>
    <dbReference type="NCBI Taxonomy" id="408172"/>
    <lineage>
        <taxon>unclassified sequences</taxon>
        <taxon>metagenomes</taxon>
        <taxon>ecological metagenomes</taxon>
    </lineage>
</organism>
<dbReference type="CDD" id="cd17933">
    <property type="entry name" value="DEXSc_RecD-like"/>
    <property type="match status" value="1"/>
</dbReference>
<keyword evidence="2" id="KW-0067">ATP-binding</keyword>
<keyword evidence="1" id="KW-0547">Nucleotide-binding</keyword>
<dbReference type="PANTHER" id="PTHR43788">
    <property type="entry name" value="DNA2/NAM7 HELICASE FAMILY MEMBER"/>
    <property type="match status" value="1"/>
</dbReference>
<protein>
    <recommendedName>
        <fullName evidence="4">AAA+ ATPase domain-containing protein</fullName>
    </recommendedName>
</protein>
<sequence>MSFQFSQDQLDAVDNICDELVNSNPKSHAIAVLTGSAGTGKTTVVREIINKINTDSPLTTIELCATTHRAATVLGNIAGAPVTTGHALFKLRPSVTKYGKEALTNAGICEVPHGSVVIIDESSMIGNQFLKAIVDIVKERALKLLFVGDPFQLPPPTDVCSIFDGSLYTFKLTTVHRQSGGNPVLEKANEFREYMEGIRDIEPTLETDINSKGEGIHVLPHSDFVAKFVQKYIDYSAGAEVDVPLCTYTNESAINYNSMVRKAAYFLEDTIEPFYPGERLIVNSVVMHGDKTILSNNETVYIDEYTEGEWEGIPGYFVSLTGSYNEHARSNRKKVFSPKTKAAAEKVLKEEKAIAVKSKSKTGWQAYYKIKNSLADLRPPFAGTTHKAQG</sequence>
<dbReference type="GO" id="GO:0003678">
    <property type="term" value="F:DNA helicase activity"/>
    <property type="evidence" value="ECO:0007669"/>
    <property type="project" value="UniProtKB-ARBA"/>
</dbReference>
<evidence type="ECO:0000256" key="1">
    <source>
        <dbReference type="ARBA" id="ARBA00022741"/>
    </source>
</evidence>
<name>A0A382LGK6_9ZZZZ</name>
<gene>
    <name evidence="3" type="ORF">METZ01_LOCUS287076</name>
</gene>
<feature type="non-terminal residue" evidence="3">
    <location>
        <position position="390"/>
    </location>
</feature>
<reference evidence="3" key="1">
    <citation type="submission" date="2018-05" db="EMBL/GenBank/DDBJ databases">
        <authorList>
            <person name="Lanie J.A."/>
            <person name="Ng W.-L."/>
            <person name="Kazmierczak K.M."/>
            <person name="Andrzejewski T.M."/>
            <person name="Davidsen T.M."/>
            <person name="Wayne K.J."/>
            <person name="Tettelin H."/>
            <person name="Glass J.I."/>
            <person name="Rusch D."/>
            <person name="Podicherti R."/>
            <person name="Tsui H.-C.T."/>
            <person name="Winkler M.E."/>
        </authorList>
    </citation>
    <scope>NUCLEOTIDE SEQUENCE</scope>
</reference>
<dbReference type="SUPFAM" id="SSF52540">
    <property type="entry name" value="P-loop containing nucleoside triphosphate hydrolases"/>
    <property type="match status" value="2"/>
</dbReference>
<dbReference type="InterPro" id="IPR050534">
    <property type="entry name" value="Coronavir_polyprotein_1ab"/>
</dbReference>